<name>A0A1T2KSF2_9GAMM</name>
<evidence type="ECO:0000259" key="2">
    <source>
        <dbReference type="Pfam" id="PF02775"/>
    </source>
</evidence>
<reference evidence="3 4" key="1">
    <citation type="submission" date="2016-11" db="EMBL/GenBank/DDBJ databases">
        <title>Mixed transmission modes and dynamic genome evolution in an obligate animal-bacterial symbiosis.</title>
        <authorList>
            <person name="Russell S.L."/>
            <person name="Corbett-Detig R.B."/>
            <person name="Cavanaugh C.M."/>
        </authorList>
    </citation>
    <scope>NUCLEOTIDE SEQUENCE [LARGE SCALE GENOMIC DNA]</scope>
    <source>
        <strain evidence="3">Se-Cadez</strain>
    </source>
</reference>
<gene>
    <name evidence="3" type="ORF">BOW51_10225</name>
</gene>
<organism evidence="3 4">
    <name type="scientific">Solemya velesiana gill symbiont</name>
    <dbReference type="NCBI Taxonomy" id="1918948"/>
    <lineage>
        <taxon>Bacteria</taxon>
        <taxon>Pseudomonadati</taxon>
        <taxon>Pseudomonadota</taxon>
        <taxon>Gammaproteobacteria</taxon>
        <taxon>sulfur-oxidizing symbionts</taxon>
    </lineage>
</organism>
<keyword evidence="3" id="KW-0670">Pyruvate</keyword>
<feature type="domain" description="Thiamine pyrophosphate enzyme TPP-binding" evidence="2">
    <location>
        <begin position="51"/>
        <end position="215"/>
    </location>
</feature>
<dbReference type="SUPFAM" id="SSF52518">
    <property type="entry name" value="Thiamin diphosphate-binding fold (THDP-binding)"/>
    <property type="match status" value="1"/>
</dbReference>
<dbReference type="EMBL" id="MPRJ01000075">
    <property type="protein sequence ID" value="OOZ35799.1"/>
    <property type="molecule type" value="Genomic_DNA"/>
</dbReference>
<keyword evidence="4" id="KW-1185">Reference proteome</keyword>
<dbReference type="Pfam" id="PF02775">
    <property type="entry name" value="TPP_enzyme_C"/>
    <property type="match status" value="1"/>
</dbReference>
<dbReference type="RefSeq" id="WP_078487913.1">
    <property type="nucleotide sequence ID" value="NZ_MPRJ01000075.1"/>
</dbReference>
<sequence>MNETRFKNVKQLPSTHLLGSGNPMCAGCGGLEALHEIYDILGENSVFVNAAGCMTLLAVYPFTPFRGSWLYTAMASAPAGAQGIRDALDIQLDKKRLAKDDDMQVVVLTGDGAAYGMGLSVTSGAIERNLDFLYICYDNEGYGNTGQQYSEATPHGARTSTSRVGIGFSGDKKPLFDIWAAHKPAYVATVIGAEPLDLARKVEKAKAIKVPRLIIALSPCPTGWDFDPKEAVEIGKLAVKTGIWPLKEYVDGQVVHTKVPSKRLPVERYLEKQGRFAHLFKPERNETLLAEIQAGVDAYWASVVG</sequence>
<keyword evidence="1" id="KW-0560">Oxidoreductase</keyword>
<dbReference type="InterPro" id="IPR011766">
    <property type="entry name" value="TPP_enzyme_TPP-bd"/>
</dbReference>
<dbReference type="GO" id="GO:0030976">
    <property type="term" value="F:thiamine pyrophosphate binding"/>
    <property type="evidence" value="ECO:0007669"/>
    <property type="project" value="InterPro"/>
</dbReference>
<dbReference type="PANTHER" id="PTHR42897">
    <property type="entry name" value="PYRUVATE SYNTHASE SUBUNIT PORB"/>
    <property type="match status" value="1"/>
</dbReference>
<dbReference type="Gene3D" id="3.40.50.970">
    <property type="match status" value="1"/>
</dbReference>
<dbReference type="GO" id="GO:0016491">
    <property type="term" value="F:oxidoreductase activity"/>
    <property type="evidence" value="ECO:0007669"/>
    <property type="project" value="UniProtKB-KW"/>
</dbReference>
<dbReference type="PANTHER" id="PTHR42897:SF2">
    <property type="entry name" value="PYRUVATE SYNTHASE SUBUNIT PORB"/>
    <property type="match status" value="1"/>
</dbReference>
<comment type="caution">
    <text evidence="3">The sequence shown here is derived from an EMBL/GenBank/DDBJ whole genome shotgun (WGS) entry which is preliminary data.</text>
</comment>
<dbReference type="OrthoDB" id="9794954at2"/>
<evidence type="ECO:0000313" key="3">
    <source>
        <dbReference type="EMBL" id="OOZ35799.1"/>
    </source>
</evidence>
<proteinExistence type="predicted"/>
<dbReference type="InterPro" id="IPR029061">
    <property type="entry name" value="THDP-binding"/>
</dbReference>
<accession>A0A1T2KSF2</accession>
<protein>
    <submittedName>
        <fullName evidence="3">Pyruvate synthase</fullName>
    </submittedName>
</protein>
<dbReference type="InterPro" id="IPR051479">
    <property type="entry name" value="PorB-like"/>
</dbReference>
<dbReference type="AlphaFoldDB" id="A0A1T2KSF2"/>
<evidence type="ECO:0000256" key="1">
    <source>
        <dbReference type="ARBA" id="ARBA00023002"/>
    </source>
</evidence>
<evidence type="ECO:0000313" key="4">
    <source>
        <dbReference type="Proteomes" id="UP000190896"/>
    </source>
</evidence>
<dbReference type="Proteomes" id="UP000190896">
    <property type="component" value="Unassembled WGS sequence"/>
</dbReference>
<dbReference type="GO" id="GO:0044281">
    <property type="term" value="P:small molecule metabolic process"/>
    <property type="evidence" value="ECO:0007669"/>
    <property type="project" value="UniProtKB-ARBA"/>
</dbReference>